<sequence>MRLLLDGMQDDWILYYILKMSQDKKLDSVELTYNNLARYYHSGIASSEIALKMDEPLVLASASIYPNRCGDIKKYFLQQMQKKPALGSYIEVITSIYSLYIFVSHVTWMRSSASDPIHLLQQRRKLD</sequence>
<evidence type="ECO:0000256" key="1">
    <source>
        <dbReference type="SAM" id="Phobius"/>
    </source>
</evidence>
<proteinExistence type="predicted"/>
<gene>
    <name evidence="2" type="ORF">BDQ12DRAFT_142348</name>
</gene>
<keyword evidence="1" id="KW-0812">Transmembrane</keyword>
<feature type="transmembrane region" description="Helical" evidence="1">
    <location>
        <begin position="84"/>
        <end position="103"/>
    </location>
</feature>
<organism evidence="2 3">
    <name type="scientific">Crucibulum laeve</name>
    <dbReference type="NCBI Taxonomy" id="68775"/>
    <lineage>
        <taxon>Eukaryota</taxon>
        <taxon>Fungi</taxon>
        <taxon>Dikarya</taxon>
        <taxon>Basidiomycota</taxon>
        <taxon>Agaricomycotina</taxon>
        <taxon>Agaricomycetes</taxon>
        <taxon>Agaricomycetidae</taxon>
        <taxon>Agaricales</taxon>
        <taxon>Agaricineae</taxon>
        <taxon>Nidulariaceae</taxon>
        <taxon>Crucibulum</taxon>
    </lineage>
</organism>
<accession>A0A5C3LFH5</accession>
<dbReference type="AlphaFoldDB" id="A0A5C3LFH5"/>
<name>A0A5C3LFH5_9AGAR</name>
<keyword evidence="1" id="KW-0472">Membrane</keyword>
<keyword evidence="1" id="KW-1133">Transmembrane helix</keyword>
<keyword evidence="3" id="KW-1185">Reference proteome</keyword>
<protein>
    <submittedName>
        <fullName evidence="2">Uncharacterized protein</fullName>
    </submittedName>
</protein>
<evidence type="ECO:0000313" key="2">
    <source>
        <dbReference type="EMBL" id="TFK31395.1"/>
    </source>
</evidence>
<evidence type="ECO:0000313" key="3">
    <source>
        <dbReference type="Proteomes" id="UP000308652"/>
    </source>
</evidence>
<dbReference type="Proteomes" id="UP000308652">
    <property type="component" value="Unassembled WGS sequence"/>
</dbReference>
<reference evidence="2 3" key="1">
    <citation type="journal article" date="2019" name="Nat. Ecol. Evol.">
        <title>Megaphylogeny resolves global patterns of mushroom evolution.</title>
        <authorList>
            <person name="Varga T."/>
            <person name="Krizsan K."/>
            <person name="Foldi C."/>
            <person name="Dima B."/>
            <person name="Sanchez-Garcia M."/>
            <person name="Sanchez-Ramirez S."/>
            <person name="Szollosi G.J."/>
            <person name="Szarkandi J.G."/>
            <person name="Papp V."/>
            <person name="Albert L."/>
            <person name="Andreopoulos W."/>
            <person name="Angelini C."/>
            <person name="Antonin V."/>
            <person name="Barry K.W."/>
            <person name="Bougher N.L."/>
            <person name="Buchanan P."/>
            <person name="Buyck B."/>
            <person name="Bense V."/>
            <person name="Catcheside P."/>
            <person name="Chovatia M."/>
            <person name="Cooper J."/>
            <person name="Damon W."/>
            <person name="Desjardin D."/>
            <person name="Finy P."/>
            <person name="Geml J."/>
            <person name="Haridas S."/>
            <person name="Hughes K."/>
            <person name="Justo A."/>
            <person name="Karasinski D."/>
            <person name="Kautmanova I."/>
            <person name="Kiss B."/>
            <person name="Kocsube S."/>
            <person name="Kotiranta H."/>
            <person name="LaButti K.M."/>
            <person name="Lechner B.E."/>
            <person name="Liimatainen K."/>
            <person name="Lipzen A."/>
            <person name="Lukacs Z."/>
            <person name="Mihaltcheva S."/>
            <person name="Morgado L.N."/>
            <person name="Niskanen T."/>
            <person name="Noordeloos M.E."/>
            <person name="Ohm R.A."/>
            <person name="Ortiz-Santana B."/>
            <person name="Ovrebo C."/>
            <person name="Racz N."/>
            <person name="Riley R."/>
            <person name="Savchenko A."/>
            <person name="Shiryaev A."/>
            <person name="Soop K."/>
            <person name="Spirin V."/>
            <person name="Szebenyi C."/>
            <person name="Tomsovsky M."/>
            <person name="Tulloss R.E."/>
            <person name="Uehling J."/>
            <person name="Grigoriev I.V."/>
            <person name="Vagvolgyi C."/>
            <person name="Papp T."/>
            <person name="Martin F.M."/>
            <person name="Miettinen O."/>
            <person name="Hibbett D.S."/>
            <person name="Nagy L.G."/>
        </authorList>
    </citation>
    <scope>NUCLEOTIDE SEQUENCE [LARGE SCALE GENOMIC DNA]</scope>
    <source>
        <strain evidence="2 3">CBS 166.37</strain>
    </source>
</reference>
<dbReference type="EMBL" id="ML213762">
    <property type="protein sequence ID" value="TFK31395.1"/>
    <property type="molecule type" value="Genomic_DNA"/>
</dbReference>